<dbReference type="RefSeq" id="WP_092472206.1">
    <property type="nucleotide sequence ID" value="NZ_FOOX01000011.1"/>
</dbReference>
<dbReference type="InterPro" id="IPR009430">
    <property type="entry name" value="GvpL/GvpF"/>
</dbReference>
<protein>
    <submittedName>
        <fullName evidence="4">Gas vesicle synthesis protein GvpL/GvpF</fullName>
    </submittedName>
</protein>
<dbReference type="PANTHER" id="PTHR36852">
    <property type="entry name" value="PROTEIN GVPL 2"/>
    <property type="match status" value="1"/>
</dbReference>
<proteinExistence type="inferred from homology"/>
<gene>
    <name evidence="4" type="ORF">SAMN05660649_03021</name>
</gene>
<dbReference type="EMBL" id="FOOX01000011">
    <property type="protein sequence ID" value="SFG88696.1"/>
    <property type="molecule type" value="Genomic_DNA"/>
</dbReference>
<keyword evidence="5" id="KW-1185">Reference proteome</keyword>
<dbReference type="Proteomes" id="UP000199337">
    <property type="component" value="Unassembled WGS sequence"/>
</dbReference>
<keyword evidence="1" id="KW-0304">Gas vesicle</keyword>
<evidence type="ECO:0000256" key="2">
    <source>
        <dbReference type="ARBA" id="ARBA00035108"/>
    </source>
</evidence>
<accession>A0A1I2VMG2</accession>
<dbReference type="AlphaFoldDB" id="A0A1I2VMG2"/>
<evidence type="ECO:0000256" key="1">
    <source>
        <dbReference type="ARBA" id="ARBA00022987"/>
    </source>
</evidence>
<sequence length="254" mass="29007">MTVKKGYYLYAIFAEKEPQEFDCTGIGGQGNKVYTLHYQDLAVAVSRVPVKVYDPVRKNAMAHQKVISTIFQNYDVLPVSFGTCVDSYEEVMKLLALLYDQALAAMDKIKNKIEVGLKIFWQKDALVNELEALDPGIKAFREKVAKEGGGEVAYRQLLELGEKLELLANNRRNHYKKLLIDPLQKIAADVLISDNINNEKIVVNASFLVDKAREEEFDRAVNDIYNRYSDGLEFKYTGPWPPYSFIDMKFSLEE</sequence>
<dbReference type="GO" id="GO:0031411">
    <property type="term" value="C:gas vesicle"/>
    <property type="evidence" value="ECO:0007669"/>
    <property type="project" value="UniProtKB-SubCell"/>
</dbReference>
<comment type="similarity">
    <text evidence="3">Belongs to the gas vesicle GvpF/GvpL family.</text>
</comment>
<dbReference type="STRING" id="341036.SAMN05660649_03021"/>
<reference evidence="5" key="1">
    <citation type="submission" date="2016-10" db="EMBL/GenBank/DDBJ databases">
        <authorList>
            <person name="Varghese N."/>
            <person name="Submissions S."/>
        </authorList>
    </citation>
    <scope>NUCLEOTIDE SEQUENCE [LARGE SCALE GENOMIC DNA]</scope>
    <source>
        <strain evidence="5">DSM 17038</strain>
    </source>
</reference>
<organism evidence="4 5">
    <name type="scientific">Desulfotruncus arcticus DSM 17038</name>
    <dbReference type="NCBI Taxonomy" id="1121424"/>
    <lineage>
        <taxon>Bacteria</taxon>
        <taxon>Bacillati</taxon>
        <taxon>Bacillota</taxon>
        <taxon>Clostridia</taxon>
        <taxon>Eubacteriales</taxon>
        <taxon>Desulfallaceae</taxon>
        <taxon>Desulfotruncus</taxon>
    </lineage>
</organism>
<dbReference type="GO" id="GO:0031412">
    <property type="term" value="P:gas vesicle organization"/>
    <property type="evidence" value="ECO:0007669"/>
    <property type="project" value="InterPro"/>
</dbReference>
<evidence type="ECO:0000256" key="3">
    <source>
        <dbReference type="ARBA" id="ARBA00035643"/>
    </source>
</evidence>
<evidence type="ECO:0000313" key="4">
    <source>
        <dbReference type="EMBL" id="SFG88696.1"/>
    </source>
</evidence>
<dbReference type="OrthoDB" id="144737at2"/>
<dbReference type="PANTHER" id="PTHR36852:SF1">
    <property type="entry name" value="PROTEIN GVPL 2"/>
    <property type="match status" value="1"/>
</dbReference>
<name>A0A1I2VMG2_9FIRM</name>
<dbReference type="Pfam" id="PF06386">
    <property type="entry name" value="GvpL_GvpF"/>
    <property type="match status" value="1"/>
</dbReference>
<evidence type="ECO:0000313" key="5">
    <source>
        <dbReference type="Proteomes" id="UP000199337"/>
    </source>
</evidence>
<comment type="subcellular location">
    <subcellularLocation>
        <location evidence="2">Gas vesicle</location>
    </subcellularLocation>
</comment>